<dbReference type="EMBL" id="BKAG01000005">
    <property type="protein sequence ID" value="GEP41711.1"/>
    <property type="molecule type" value="Genomic_DNA"/>
</dbReference>
<evidence type="ECO:0000256" key="2">
    <source>
        <dbReference type="ARBA" id="ARBA00022801"/>
    </source>
</evidence>
<name>A0A512M5S9_9BACT</name>
<reference evidence="5 6" key="1">
    <citation type="submission" date="2019-07" db="EMBL/GenBank/DDBJ databases">
        <title>Whole genome shotgun sequence of Brevifollis gellanilyticus NBRC 108608.</title>
        <authorList>
            <person name="Hosoyama A."/>
            <person name="Uohara A."/>
            <person name="Ohji S."/>
            <person name="Ichikawa N."/>
        </authorList>
    </citation>
    <scope>NUCLEOTIDE SEQUENCE [LARGE SCALE GENOMIC DNA]</scope>
    <source>
        <strain evidence="5 6">NBRC 108608</strain>
    </source>
</reference>
<gene>
    <name evidence="5" type="ORF">BGE01nite_10020</name>
</gene>
<evidence type="ECO:0000313" key="5">
    <source>
        <dbReference type="EMBL" id="GEP41711.1"/>
    </source>
</evidence>
<dbReference type="Pfam" id="PF00884">
    <property type="entry name" value="Sulfatase"/>
    <property type="match status" value="1"/>
</dbReference>
<evidence type="ECO:0000256" key="1">
    <source>
        <dbReference type="ARBA" id="ARBA00008779"/>
    </source>
</evidence>
<proteinExistence type="inferred from homology"/>
<dbReference type="InterPro" id="IPR050738">
    <property type="entry name" value="Sulfatase"/>
</dbReference>
<dbReference type="Gene3D" id="3.40.720.10">
    <property type="entry name" value="Alkaline Phosphatase, subunit A"/>
    <property type="match status" value="1"/>
</dbReference>
<feature type="domain" description="Sulfatase N-terminal" evidence="4">
    <location>
        <begin position="20"/>
        <end position="352"/>
    </location>
</feature>
<accession>A0A512M5S9</accession>
<dbReference type="GO" id="GO:0004065">
    <property type="term" value="F:arylsulfatase activity"/>
    <property type="evidence" value="ECO:0007669"/>
    <property type="project" value="TreeGrafter"/>
</dbReference>
<evidence type="ECO:0000313" key="6">
    <source>
        <dbReference type="Proteomes" id="UP000321577"/>
    </source>
</evidence>
<sequence length="485" mass="55193">MRWLIPLVALCTSLTAADRPNILFFFADDQRYDTLSCAGHPIVQTPAIDQLAKDGVRFSNAHVTTPVCWVSRAVLFTGQWARSHVQRSMVPVVKPEAAATIYPVMLREAGYRTAHFGKWHFRGPQGFKPEAQFDAFESITRNPYIKTLPDGTKRHETDIICDRGIDFIKAQSKDKPFCIQLSFNAAHAEDNDHRPGIGHYPWPESTNGMYEDRSIPPPRLGDPAIYEAHPQFLKDSINRTRFFWGYDTPEKYETNVRAYYRMISGIDKGIARVLTALREAGLDENTIIVYSADNGYYLGDRGFQGKWSHYEESLRVPMVIYDPRLPKEKRGRVADDLVLNVDLPATFIAWTNAKRPDAYEGRSLSTLVEGIGSDKPWRTHFFGEHVDLAPTLTWEGVRDQRYVYARYFDQKPAFEFLHDLQTDPDELKNLATDAAHADTLQKMRQLCDAEMNARGGALPPLDQRGPQVEGKGPNKKNKKKKKSDL</sequence>
<dbReference type="OrthoDB" id="9762324at2"/>
<comment type="similarity">
    <text evidence="1">Belongs to the sulfatase family.</text>
</comment>
<keyword evidence="2" id="KW-0378">Hydrolase</keyword>
<organism evidence="5 6">
    <name type="scientific">Brevifollis gellanilyticus</name>
    <dbReference type="NCBI Taxonomy" id="748831"/>
    <lineage>
        <taxon>Bacteria</taxon>
        <taxon>Pseudomonadati</taxon>
        <taxon>Verrucomicrobiota</taxon>
        <taxon>Verrucomicrobiia</taxon>
        <taxon>Verrucomicrobiales</taxon>
        <taxon>Verrucomicrobiaceae</taxon>
    </lineage>
</organism>
<dbReference type="AlphaFoldDB" id="A0A512M5S9"/>
<dbReference type="InterPro" id="IPR000917">
    <property type="entry name" value="Sulfatase_N"/>
</dbReference>
<feature type="compositionally biased region" description="Basic residues" evidence="3">
    <location>
        <begin position="473"/>
        <end position="485"/>
    </location>
</feature>
<dbReference type="CDD" id="cd16031">
    <property type="entry name" value="G6S_like"/>
    <property type="match status" value="1"/>
</dbReference>
<dbReference type="Proteomes" id="UP000321577">
    <property type="component" value="Unassembled WGS sequence"/>
</dbReference>
<dbReference type="RefSeq" id="WP_146849174.1">
    <property type="nucleotide sequence ID" value="NZ_BKAG01000005.1"/>
</dbReference>
<feature type="region of interest" description="Disordered" evidence="3">
    <location>
        <begin position="451"/>
        <end position="485"/>
    </location>
</feature>
<comment type="caution">
    <text evidence="5">The sequence shown here is derived from an EMBL/GenBank/DDBJ whole genome shotgun (WGS) entry which is preliminary data.</text>
</comment>
<dbReference type="PANTHER" id="PTHR42693">
    <property type="entry name" value="ARYLSULFATASE FAMILY MEMBER"/>
    <property type="match status" value="1"/>
</dbReference>
<dbReference type="InterPro" id="IPR017850">
    <property type="entry name" value="Alkaline_phosphatase_core_sf"/>
</dbReference>
<dbReference type="SUPFAM" id="SSF53649">
    <property type="entry name" value="Alkaline phosphatase-like"/>
    <property type="match status" value="1"/>
</dbReference>
<protein>
    <submittedName>
        <fullName evidence="5">Acetylglucosamine-6-sulfatase</fullName>
    </submittedName>
</protein>
<keyword evidence="6" id="KW-1185">Reference proteome</keyword>
<dbReference type="PANTHER" id="PTHR42693:SF53">
    <property type="entry name" value="ENDO-4-O-SULFATASE"/>
    <property type="match status" value="1"/>
</dbReference>
<evidence type="ECO:0000259" key="4">
    <source>
        <dbReference type="Pfam" id="PF00884"/>
    </source>
</evidence>
<evidence type="ECO:0000256" key="3">
    <source>
        <dbReference type="SAM" id="MobiDB-lite"/>
    </source>
</evidence>